<evidence type="ECO:0000256" key="11">
    <source>
        <dbReference type="SAM" id="Phobius"/>
    </source>
</evidence>
<dbReference type="STRING" id="1611254.A0A2G5TFZ7"/>
<evidence type="ECO:0000256" key="4">
    <source>
        <dbReference type="ARBA" id="ARBA00022676"/>
    </source>
</evidence>
<evidence type="ECO:0000256" key="5">
    <source>
        <dbReference type="ARBA" id="ARBA00022679"/>
    </source>
</evidence>
<accession>A0A2G5TFZ7</accession>
<keyword evidence="13" id="KW-1185">Reference proteome</keyword>
<comment type="catalytic activity">
    <reaction evidence="10">
        <text>glucuronate acceptor + UDP-alpha-D-glucuronate = acceptor beta-D-glucuronoside + UDP + H(+)</text>
        <dbReference type="Rhea" id="RHEA:21032"/>
        <dbReference type="ChEBI" id="CHEBI:15378"/>
        <dbReference type="ChEBI" id="CHEBI:58052"/>
        <dbReference type="ChEBI" id="CHEBI:58223"/>
        <dbReference type="ChEBI" id="CHEBI:132367"/>
        <dbReference type="ChEBI" id="CHEBI:132368"/>
        <dbReference type="EC" id="2.4.1.17"/>
    </reaction>
</comment>
<dbReference type="CDD" id="cd03784">
    <property type="entry name" value="GT1_Gtf-like"/>
    <property type="match status" value="1"/>
</dbReference>
<dbReference type="InterPro" id="IPR050271">
    <property type="entry name" value="UDP-glycosyltransferase"/>
</dbReference>
<reference evidence="13" key="1">
    <citation type="submission" date="2017-10" db="EMBL/GenBank/DDBJ databases">
        <title>Rapid genome shrinkage in a self-fertile nematode reveals novel sperm competition proteins.</title>
        <authorList>
            <person name="Yin D."/>
            <person name="Schwarz E.M."/>
            <person name="Thomas C.G."/>
            <person name="Felde R.L."/>
            <person name="Korf I.F."/>
            <person name="Cutter A.D."/>
            <person name="Schartner C.M."/>
            <person name="Ralston E.J."/>
            <person name="Meyer B.J."/>
            <person name="Haag E.S."/>
        </authorList>
    </citation>
    <scope>NUCLEOTIDE SEQUENCE [LARGE SCALE GENOMIC DNA]</scope>
    <source>
        <strain evidence="13">JU1422</strain>
    </source>
</reference>
<protein>
    <recommendedName>
        <fullName evidence="3">glucuronosyltransferase</fullName>
        <ecNumber evidence="3">2.4.1.17</ecNumber>
    </recommendedName>
</protein>
<evidence type="ECO:0000256" key="8">
    <source>
        <dbReference type="ARBA" id="ARBA00022989"/>
    </source>
</evidence>
<dbReference type="Proteomes" id="UP000230233">
    <property type="component" value="Chromosome V"/>
</dbReference>
<evidence type="ECO:0000256" key="2">
    <source>
        <dbReference type="ARBA" id="ARBA00009995"/>
    </source>
</evidence>
<dbReference type="Gene3D" id="3.40.50.2000">
    <property type="entry name" value="Glycogen Phosphorylase B"/>
    <property type="match status" value="2"/>
</dbReference>
<gene>
    <name evidence="12" type="primary">Cni-ugt-7</name>
    <name evidence="12" type="synonym">Cnig_chr_V.g18690</name>
    <name evidence="12" type="ORF">B9Z55_018690</name>
</gene>
<dbReference type="GO" id="GO:0015020">
    <property type="term" value="F:glucuronosyltransferase activity"/>
    <property type="evidence" value="ECO:0007669"/>
    <property type="project" value="UniProtKB-EC"/>
</dbReference>
<dbReference type="AlphaFoldDB" id="A0A2G5TFZ7"/>
<dbReference type="FunFam" id="3.40.50.2000:FF:000038">
    <property type="entry name" value="UDP-GlucuronosylTransferase"/>
    <property type="match status" value="1"/>
</dbReference>
<dbReference type="PANTHER" id="PTHR48043">
    <property type="entry name" value="EG:EG0003.4 PROTEIN-RELATED"/>
    <property type="match status" value="1"/>
</dbReference>
<dbReference type="FunFam" id="3.40.50.2000:FF:000228">
    <property type="entry name" value="UDP-GlucuronosylTransferase"/>
    <property type="match status" value="1"/>
</dbReference>
<dbReference type="InterPro" id="IPR002213">
    <property type="entry name" value="UDP_glucos_trans"/>
</dbReference>
<dbReference type="EC" id="2.4.1.17" evidence="3"/>
<dbReference type="OrthoDB" id="5835829at2759"/>
<keyword evidence="4" id="KW-0328">Glycosyltransferase</keyword>
<feature type="transmembrane region" description="Helical" evidence="11">
    <location>
        <begin position="506"/>
        <end position="530"/>
    </location>
</feature>
<evidence type="ECO:0000256" key="1">
    <source>
        <dbReference type="ARBA" id="ARBA00004167"/>
    </source>
</evidence>
<comment type="similarity">
    <text evidence="2">Belongs to the UDP-glycosyltransferase family.</text>
</comment>
<organism evidence="12 13">
    <name type="scientific">Caenorhabditis nigoni</name>
    <dbReference type="NCBI Taxonomy" id="1611254"/>
    <lineage>
        <taxon>Eukaryota</taxon>
        <taxon>Metazoa</taxon>
        <taxon>Ecdysozoa</taxon>
        <taxon>Nematoda</taxon>
        <taxon>Chromadorea</taxon>
        <taxon>Rhabditida</taxon>
        <taxon>Rhabditina</taxon>
        <taxon>Rhabditomorpha</taxon>
        <taxon>Rhabditoidea</taxon>
        <taxon>Rhabditidae</taxon>
        <taxon>Peloderinae</taxon>
        <taxon>Caenorhabditis</taxon>
    </lineage>
</organism>
<sequence>MRLSFLYFVFLFYYSEAFKFLVISPIYSYSHVKFMSNIADKLADHGHEVVVFQQQILESLRDKKVIKSPFVKISQTILAKVVLQIINYEADDAGKEFYRTRPKSTVCKYWTTNQAATPWAADQFAETMSKDLEHMCLQVFKDKNLHDRLKMEKFDVVIAEPFDPCGLYLADYLQIPSTIVAMASSRIDPVQWAVGQPSGLNFIPGPGSTYGKNSGIWDRVNNIWMFLMRTRMFRTVYWNLLDTLREQTGVVIRDIDEIVADSAYLFFNSNPYLDFPFPSLSKCVPIGGFSMDISSWKLEKLPEDLNKLLDKRQKTVYISFGSVIRSSDMPDSYKNGIIEMMKSMPNVTFVWKYEDENDQDFKKKLPENVHLKKWLPQPALLADPRLSLFITHGGLGSVMEVAYAGIPAIVVPLFFDQPMNGEMLKRHGGAEVYSKFNLGNSQKLADVVQEMLKPEYAINAERLSNLLQKQPIDPVNRLIKHAEFAAEFKKLPELDPYSRQLNFAQYFFIDIFVIFCFMFSTGFIFFKFIINRLFCKSVPKPKNE</sequence>
<name>A0A2G5TFZ7_9PELO</name>
<dbReference type="Pfam" id="PF00201">
    <property type="entry name" value="UDPGT"/>
    <property type="match status" value="1"/>
</dbReference>
<dbReference type="PANTHER" id="PTHR48043:SF36">
    <property type="entry name" value="GLUCURONOSYLTRANSFERASE"/>
    <property type="match status" value="1"/>
</dbReference>
<proteinExistence type="inferred from homology"/>
<dbReference type="EMBL" id="PDUG01000005">
    <property type="protein sequence ID" value="PIC25956.1"/>
    <property type="molecule type" value="Genomic_DNA"/>
</dbReference>
<dbReference type="GO" id="GO:0016020">
    <property type="term" value="C:membrane"/>
    <property type="evidence" value="ECO:0007669"/>
    <property type="project" value="UniProtKB-SubCell"/>
</dbReference>
<evidence type="ECO:0000256" key="7">
    <source>
        <dbReference type="ARBA" id="ARBA00022729"/>
    </source>
</evidence>
<keyword evidence="7" id="KW-0732">Signal</keyword>
<keyword evidence="6 11" id="KW-0812">Transmembrane</keyword>
<dbReference type="SUPFAM" id="SSF53756">
    <property type="entry name" value="UDP-Glycosyltransferase/glycogen phosphorylase"/>
    <property type="match status" value="1"/>
</dbReference>
<evidence type="ECO:0000256" key="6">
    <source>
        <dbReference type="ARBA" id="ARBA00022692"/>
    </source>
</evidence>
<evidence type="ECO:0000256" key="3">
    <source>
        <dbReference type="ARBA" id="ARBA00012544"/>
    </source>
</evidence>
<keyword evidence="8 11" id="KW-1133">Transmembrane helix</keyword>
<evidence type="ECO:0000256" key="9">
    <source>
        <dbReference type="ARBA" id="ARBA00023136"/>
    </source>
</evidence>
<keyword evidence="5" id="KW-0808">Transferase</keyword>
<keyword evidence="9 11" id="KW-0472">Membrane</keyword>
<evidence type="ECO:0000256" key="10">
    <source>
        <dbReference type="ARBA" id="ARBA00047475"/>
    </source>
</evidence>
<comment type="subcellular location">
    <subcellularLocation>
        <location evidence="1">Membrane</location>
        <topology evidence="1">Single-pass membrane protein</topology>
    </subcellularLocation>
</comment>
<evidence type="ECO:0000313" key="13">
    <source>
        <dbReference type="Proteomes" id="UP000230233"/>
    </source>
</evidence>
<comment type="caution">
    <text evidence="12">The sequence shown here is derived from an EMBL/GenBank/DDBJ whole genome shotgun (WGS) entry which is preliminary data.</text>
</comment>
<evidence type="ECO:0000313" key="12">
    <source>
        <dbReference type="EMBL" id="PIC25956.1"/>
    </source>
</evidence>